<evidence type="ECO:0000256" key="3">
    <source>
        <dbReference type="ARBA" id="ARBA00022490"/>
    </source>
</evidence>
<evidence type="ECO:0000256" key="5">
    <source>
        <dbReference type="SAM" id="Phobius"/>
    </source>
</evidence>
<evidence type="ECO:0000256" key="2">
    <source>
        <dbReference type="ARBA" id="ARBA00004496"/>
    </source>
</evidence>
<feature type="transmembrane region" description="Helical" evidence="5">
    <location>
        <begin position="462"/>
        <end position="486"/>
    </location>
</feature>
<dbReference type="OrthoDB" id="27832at2759"/>
<dbReference type="SUPFAM" id="SSF48371">
    <property type="entry name" value="ARM repeat"/>
    <property type="match status" value="2"/>
</dbReference>
<dbReference type="SMART" id="SM00543">
    <property type="entry name" value="MIF4G"/>
    <property type="match status" value="2"/>
</dbReference>
<dbReference type="Pfam" id="PF04050">
    <property type="entry name" value="Upf2"/>
    <property type="match status" value="2"/>
</dbReference>
<feature type="transmembrane region" description="Helical" evidence="5">
    <location>
        <begin position="353"/>
        <end position="377"/>
    </location>
</feature>
<dbReference type="InterPro" id="IPR039762">
    <property type="entry name" value="Nmd2/UPF2"/>
</dbReference>
<feature type="region of interest" description="Disordered" evidence="4">
    <location>
        <begin position="977"/>
        <end position="1025"/>
    </location>
</feature>
<dbReference type="GO" id="GO:0022857">
    <property type="term" value="F:transmembrane transporter activity"/>
    <property type="evidence" value="ECO:0007669"/>
    <property type="project" value="InterPro"/>
</dbReference>
<feature type="compositionally biased region" description="Basic and acidic residues" evidence="4">
    <location>
        <begin position="1725"/>
        <end position="1738"/>
    </location>
</feature>
<dbReference type="GO" id="GO:0000184">
    <property type="term" value="P:nuclear-transcribed mRNA catabolic process, nonsense-mediated decay"/>
    <property type="evidence" value="ECO:0007669"/>
    <property type="project" value="InterPro"/>
</dbReference>
<feature type="region of interest" description="Disordered" evidence="4">
    <location>
        <begin position="718"/>
        <end position="756"/>
    </location>
</feature>
<keyword evidence="5" id="KW-1133">Transmembrane helix</keyword>
<name>A0A0G2F011_PHACM</name>
<organism evidence="7 8">
    <name type="scientific">Phaeomoniella chlamydospora</name>
    <name type="common">Phaeoacremonium chlamydosporum</name>
    <dbReference type="NCBI Taxonomy" id="158046"/>
    <lineage>
        <taxon>Eukaryota</taxon>
        <taxon>Fungi</taxon>
        <taxon>Dikarya</taxon>
        <taxon>Ascomycota</taxon>
        <taxon>Pezizomycotina</taxon>
        <taxon>Eurotiomycetes</taxon>
        <taxon>Chaetothyriomycetidae</taxon>
        <taxon>Phaeomoniellales</taxon>
        <taxon>Phaeomoniellaceae</taxon>
        <taxon>Phaeomoniella</taxon>
    </lineage>
</organism>
<feature type="transmembrane region" description="Helical" evidence="5">
    <location>
        <begin position="309"/>
        <end position="327"/>
    </location>
</feature>
<keyword evidence="3" id="KW-0963">Cytoplasm</keyword>
<dbReference type="EMBL" id="LCWF01000022">
    <property type="protein sequence ID" value="KKY27631.1"/>
    <property type="molecule type" value="Genomic_DNA"/>
</dbReference>
<keyword evidence="5" id="KW-0812">Transmembrane</keyword>
<feature type="region of interest" description="Disordered" evidence="4">
    <location>
        <begin position="1687"/>
        <end position="1748"/>
    </location>
</feature>
<dbReference type="CDD" id="cd17323">
    <property type="entry name" value="MFS_Tpo1_MDR_like"/>
    <property type="match status" value="1"/>
</dbReference>
<sequence>MNLPNGRTQRIFAISDGTAQTHDRFSEHITLIPQPTTSPNDPLNWPKWRKYLHASFVLFIVGFTAATSNDAGTAGNGMTIELDVTWGSINTAAGILFIGIGYGTLLLSPFPWLYGRKITYIVCLIWSLIGAIWLARTMDTQDSLWNQLFVGGSEACAEATAQLSLSDLFYQHQRGTVLGIYILATSVGTFLGPLVAGFIVDNDSLGWRWVGWFAAIITGITLIVFILGLEETAFDRKGTFNGVHMPSANAASDVGAEKKPTAQEPSISSDVEGDSERLKPYLKRIALITPSPTLRGTGFKQYFRRLWHTLRVFTFPAVLYSGLQWGAQDAWLTFYLTVEEDNWYGAPWYYSDAAVAIMNIPTLIGAIIGCIYGGWFSDYFVRWMAKRNGGIAEAEHRLWLMYPAAIISPAGLMLFGIASGKGWNWPWPYVGLGFIGFGWGCAGDLSMAYLQDAYPDMILEGMVGVAVVNNTIGCIFTFATGSWMAAQSLGKVFVEIGILSFIFMMTTIPMMYWGKTSRRWTQKRYINFLHIRDDFQIAGLTLWDDAIMDRKRKRELRDLNSRAWDGDTDALNVSGSLDSSLKKNTAFIKRIRTGLSAASLSTFISEIRTLSLHKYLSEIISAAYEGLCKLKAPADVFAGVEIISALHQRFGPAEFTRQLGWLLGRGLSTPDKAQLKALSQDAREREEKERLARHRVLLRVVTELWLVNVVRSLDDVERPEDAGVKGKEGTQTSSGRGDLTAKSKPAYSQKGDADPEPFPLEVLKDLLGHDREHANLPLAVLFVKSFSFDILGVKGAAEGGRKAVEADGNTTEAEAPNGGSEDVEAPTALDQPLIDERLQNRFKNILIRYIEDVKAHVVRDQKSLSNQSRRNAEAYVKSGEIFEDRQANFEKQSKAHEKLVANTQVLCDTLGIDMPDLAEKEASDTATANSIGLVKAGEYLKGQGDGAGIWEDEDERRFYENLVDLRGRVPSILLEDSKKKKPDGDDSITRKEAGAEGEETQMAANAEGPKTTATESATEAADDQSTSIVNKTVGAQVDALLVHLPELQTKDMVDDMALQFCFLNSKASRNRLVKALQDIPKGRSDLLPLYSRLIATLGQYMPDVVQGLISYLDDEFRSLQRRKSKDFLGQVRTTNVRYLAELTKFGVVPEHVIFHCFKVSLDDFSRMNIEIIGNLLENCGRYLLRNPETSPRMVSFLETLNRKKSAQHLGAQERMLIENAMYYVDPPQRSGIEQKERTPTDSYIRQLIYLDMNKRNYTKILKSIRKLHWEEPEVVSVLERVFSKPGKVKYSNVHLLAVLLGALNRYHQEFVIGIVDNVLENVTLGLEQNDFKFNQRRIAEVKYLGELYNYKMLDSTVIFDLLYRIVTFGHEGGTPQPGNSNPFDLPDDFFRIRLVCTMLDTCGICFDRGHSKKKLDFFLTFFQYYLLTKDPVPMDIDFIVQDTYALVRPSWKLVTDLSEAAGIFAEACAANYQAQDQNISGDVAEEDAESSGEDDMNDDAIPNVLDDEGSSSEELEVNDEETEQVSGPDWEDEQIFVTRKEEQIDPEEEADFDRAFQSMMAESLDSRKFERRTAFDIPLPMRPVQRQLPHDEEVEEKPEAEKPVNMMAFSLMTKKGNRQQVSPLSRAYNDVQRALLDYSQRLVLTYVQTRTIELPSDSHFAVAAKHQREAEREEQQRIKNLVLNYDLRDGNDQDGDPDQFFSVDPNPSFRVLQPNPNTKSYQSGLERHNASHLRDKAGTNRSSHRARKLQLSDVDWYEKHSDLDDSELALGAMDQKNHKSTRKRHYQRRIRG</sequence>
<feature type="compositionally biased region" description="Polar residues" evidence="4">
    <location>
        <begin position="1714"/>
        <end position="1723"/>
    </location>
</feature>
<feature type="region of interest" description="Disordered" evidence="4">
    <location>
        <begin position="1773"/>
        <end position="1792"/>
    </location>
</feature>
<dbReference type="InterPro" id="IPR016024">
    <property type="entry name" value="ARM-type_fold"/>
</dbReference>
<dbReference type="GO" id="GO:0003723">
    <property type="term" value="F:RNA binding"/>
    <property type="evidence" value="ECO:0007669"/>
    <property type="project" value="InterPro"/>
</dbReference>
<evidence type="ECO:0000313" key="7">
    <source>
        <dbReference type="EMBL" id="KKY27631.1"/>
    </source>
</evidence>
<feature type="compositionally biased region" description="Basic residues" evidence="4">
    <location>
        <begin position="1778"/>
        <end position="1792"/>
    </location>
</feature>
<keyword evidence="8" id="KW-1185">Reference proteome</keyword>
<dbReference type="InterPro" id="IPR007193">
    <property type="entry name" value="Upf2/Nmd2_C"/>
</dbReference>
<dbReference type="Gene3D" id="1.20.1250.20">
    <property type="entry name" value="MFS general substrate transporter like domains"/>
    <property type="match status" value="1"/>
</dbReference>
<dbReference type="GO" id="GO:0005737">
    <property type="term" value="C:cytoplasm"/>
    <property type="evidence" value="ECO:0007669"/>
    <property type="project" value="UniProtKB-SubCell"/>
</dbReference>
<dbReference type="InterPro" id="IPR020846">
    <property type="entry name" value="MFS_dom"/>
</dbReference>
<gene>
    <name evidence="7" type="ORF">UCRPC4_g00864</name>
</gene>
<dbReference type="InterPro" id="IPR011701">
    <property type="entry name" value="MFS"/>
</dbReference>
<feature type="compositionally biased region" description="Acidic residues" evidence="4">
    <location>
        <begin position="1483"/>
        <end position="1498"/>
    </location>
</feature>
<feature type="transmembrane region" description="Helical" evidence="5">
    <location>
        <begin position="89"/>
        <end position="112"/>
    </location>
</feature>
<evidence type="ECO:0000313" key="8">
    <source>
        <dbReference type="Proteomes" id="UP000053317"/>
    </source>
</evidence>
<feature type="compositionally biased region" description="Basic and acidic residues" evidence="4">
    <location>
        <begin position="718"/>
        <end position="728"/>
    </location>
</feature>
<dbReference type="SUPFAM" id="SSF103473">
    <property type="entry name" value="MFS general substrate transporter"/>
    <property type="match status" value="1"/>
</dbReference>
<dbReference type="Pfam" id="PF02854">
    <property type="entry name" value="MIF4G"/>
    <property type="match status" value="2"/>
</dbReference>
<dbReference type="InterPro" id="IPR003890">
    <property type="entry name" value="MIF4G-like_typ-3"/>
</dbReference>
<proteinExistence type="predicted"/>
<dbReference type="Proteomes" id="UP000053317">
    <property type="component" value="Unassembled WGS sequence"/>
</dbReference>
<dbReference type="FunFam" id="1.20.1250.20:FF:000224">
    <property type="entry name" value="MFS transporter, putative"/>
    <property type="match status" value="1"/>
</dbReference>
<feature type="compositionally biased region" description="Acidic residues" evidence="4">
    <location>
        <begin position="1505"/>
        <end position="1531"/>
    </location>
</feature>
<dbReference type="Pfam" id="PF07690">
    <property type="entry name" value="MFS_1"/>
    <property type="match status" value="1"/>
</dbReference>
<dbReference type="PROSITE" id="PS50850">
    <property type="entry name" value="MFS"/>
    <property type="match status" value="1"/>
</dbReference>
<reference evidence="7 8" key="1">
    <citation type="submission" date="2015-05" db="EMBL/GenBank/DDBJ databases">
        <title>Distinctive expansion of gene families associated with plant cell wall degradation and secondary metabolism in the genomes of grapevine trunk pathogens.</title>
        <authorList>
            <person name="Lawrence D.P."/>
            <person name="Travadon R."/>
            <person name="Rolshausen P.E."/>
            <person name="Baumgartner K."/>
        </authorList>
    </citation>
    <scope>NUCLEOTIDE SEQUENCE [LARGE SCALE GENOMIC DNA]</scope>
    <source>
        <strain evidence="7">UCRPC4</strain>
    </source>
</reference>
<evidence type="ECO:0000256" key="4">
    <source>
        <dbReference type="SAM" id="MobiDB-lite"/>
    </source>
</evidence>
<protein>
    <submittedName>
        <fullName evidence="7">Putative nonsense-mediated mrna decay factor</fullName>
    </submittedName>
</protein>
<feature type="transmembrane region" description="Helical" evidence="5">
    <location>
        <begin position="398"/>
        <end position="417"/>
    </location>
</feature>
<feature type="transmembrane region" description="Helical" evidence="5">
    <location>
        <begin position="206"/>
        <end position="229"/>
    </location>
</feature>
<feature type="region of interest" description="Disordered" evidence="4">
    <location>
        <begin position="251"/>
        <end position="273"/>
    </location>
</feature>
<dbReference type="GO" id="GO:0035145">
    <property type="term" value="C:exon-exon junction complex"/>
    <property type="evidence" value="ECO:0007669"/>
    <property type="project" value="TreeGrafter"/>
</dbReference>
<feature type="transmembrane region" description="Helical" evidence="5">
    <location>
        <begin position="492"/>
        <end position="514"/>
    </location>
</feature>
<evidence type="ECO:0000256" key="1">
    <source>
        <dbReference type="ARBA" id="ARBA00004141"/>
    </source>
</evidence>
<dbReference type="PANTHER" id="PTHR12839:SF7">
    <property type="entry name" value="REGULATOR OF NONSENSE TRANSCRIPTS 2"/>
    <property type="match status" value="1"/>
</dbReference>
<comment type="subcellular location">
    <subcellularLocation>
        <location evidence="2">Cytoplasm</location>
    </subcellularLocation>
    <subcellularLocation>
        <location evidence="1">Membrane</location>
        <topology evidence="1">Multi-pass membrane protein</topology>
    </subcellularLocation>
</comment>
<feature type="region of interest" description="Disordered" evidence="4">
    <location>
        <begin position="1478"/>
        <end position="1531"/>
    </location>
</feature>
<reference evidence="7 8" key="2">
    <citation type="submission" date="2015-05" db="EMBL/GenBank/DDBJ databases">
        <authorList>
            <person name="Morales-Cruz A."/>
            <person name="Amrine K.C."/>
            <person name="Cantu D."/>
        </authorList>
    </citation>
    <scope>NUCLEOTIDE SEQUENCE [LARGE SCALE GENOMIC DNA]</scope>
    <source>
        <strain evidence="7">UCRPC4</strain>
    </source>
</reference>
<dbReference type="FunFam" id="1.25.40.180:FF:000052">
    <property type="entry name" value="Nonsense-mediated mRNA decay factor"/>
    <property type="match status" value="1"/>
</dbReference>
<feature type="transmembrane region" description="Helical" evidence="5">
    <location>
        <begin position="118"/>
        <end position="135"/>
    </location>
</feature>
<dbReference type="GO" id="GO:0016020">
    <property type="term" value="C:membrane"/>
    <property type="evidence" value="ECO:0007669"/>
    <property type="project" value="UniProtKB-SubCell"/>
</dbReference>
<evidence type="ECO:0000259" key="6">
    <source>
        <dbReference type="PROSITE" id="PS50850"/>
    </source>
</evidence>
<feature type="compositionally biased region" description="Basic and acidic residues" evidence="4">
    <location>
        <begin position="977"/>
        <end position="994"/>
    </location>
</feature>
<accession>A0A0G2F011</accession>
<dbReference type="InterPro" id="IPR036259">
    <property type="entry name" value="MFS_trans_sf"/>
</dbReference>
<comment type="caution">
    <text evidence="7">The sequence shown here is derived from an EMBL/GenBank/DDBJ whole genome shotgun (WGS) entry which is preliminary data.</text>
</comment>
<feature type="transmembrane region" description="Helical" evidence="5">
    <location>
        <begin position="178"/>
        <end position="200"/>
    </location>
</feature>
<feature type="region of interest" description="Disordered" evidence="4">
    <location>
        <begin position="800"/>
        <end position="825"/>
    </location>
</feature>
<dbReference type="PANTHER" id="PTHR12839">
    <property type="entry name" value="NONSENSE-MEDIATED MRNA DECAY PROTEIN 2 UP-FRAMESHIFT SUPPRESSOR 2"/>
    <property type="match status" value="1"/>
</dbReference>
<feature type="domain" description="Major facilitator superfamily (MFS) profile" evidence="6">
    <location>
        <begin position="50"/>
        <end position="515"/>
    </location>
</feature>
<keyword evidence="5" id="KW-0472">Membrane</keyword>
<dbReference type="Gene3D" id="1.25.40.180">
    <property type="match status" value="3"/>
</dbReference>
<dbReference type="FunFam" id="1.25.40.180:FF:000037">
    <property type="entry name" value="Nonsense-mediated mRNA decay factor (Upf2)"/>
    <property type="match status" value="1"/>
</dbReference>